<feature type="transmembrane region" description="Helical" evidence="1">
    <location>
        <begin position="6"/>
        <end position="39"/>
    </location>
</feature>
<organism evidence="2 3">
    <name type="scientific">Candidatus Cetobacterium colombiensis</name>
    <dbReference type="NCBI Taxonomy" id="3073100"/>
    <lineage>
        <taxon>Bacteria</taxon>
        <taxon>Fusobacteriati</taxon>
        <taxon>Fusobacteriota</taxon>
        <taxon>Fusobacteriia</taxon>
        <taxon>Fusobacteriales</taxon>
        <taxon>Fusobacteriaceae</taxon>
        <taxon>Cetobacterium</taxon>
    </lineage>
</organism>
<comment type="caution">
    <text evidence="2">The sequence shown here is derived from an EMBL/GenBank/DDBJ whole genome shotgun (WGS) entry which is preliminary data.</text>
</comment>
<name>A0ABU4WCB2_9FUSO</name>
<proteinExistence type="predicted"/>
<dbReference type="PIRSF" id="PIRSF016789">
    <property type="entry name" value="DUF454"/>
    <property type="match status" value="1"/>
</dbReference>
<gene>
    <name evidence="2" type="ORF">RFV38_09895</name>
</gene>
<dbReference type="RefSeq" id="WP_320314181.1">
    <property type="nucleotide sequence ID" value="NZ_JAVIKH010000014.1"/>
</dbReference>
<evidence type="ECO:0000313" key="3">
    <source>
        <dbReference type="Proteomes" id="UP001279681"/>
    </source>
</evidence>
<sequence length="120" mass="13795">MKKKFYFILGFISIILGVIGIVLPILPTTPFILLSAFLFEKSSPKFHQLLLTNKIFGKYIEDYTERNGLTYKNKIIAITIMSLGMGKGFFAMQNVYSRIFLLMIFLGVLIHLLKLKTLRN</sequence>
<evidence type="ECO:0000313" key="2">
    <source>
        <dbReference type="EMBL" id="MDX8336800.1"/>
    </source>
</evidence>
<dbReference type="Proteomes" id="UP001279681">
    <property type="component" value="Unassembled WGS sequence"/>
</dbReference>
<dbReference type="InterPro" id="IPR007401">
    <property type="entry name" value="DUF454"/>
</dbReference>
<evidence type="ECO:0000256" key="1">
    <source>
        <dbReference type="SAM" id="Phobius"/>
    </source>
</evidence>
<dbReference type="Pfam" id="PF04304">
    <property type="entry name" value="DUF454"/>
    <property type="match status" value="1"/>
</dbReference>
<feature type="transmembrane region" description="Helical" evidence="1">
    <location>
        <begin position="98"/>
        <end position="115"/>
    </location>
</feature>
<keyword evidence="1" id="KW-0472">Membrane</keyword>
<dbReference type="PANTHER" id="PTHR35813">
    <property type="entry name" value="INNER MEMBRANE PROTEIN YBAN"/>
    <property type="match status" value="1"/>
</dbReference>
<keyword evidence="1" id="KW-1133">Transmembrane helix</keyword>
<keyword evidence="1" id="KW-0812">Transmembrane</keyword>
<keyword evidence="3" id="KW-1185">Reference proteome</keyword>
<reference evidence="3" key="1">
    <citation type="submission" date="2023-07" db="EMBL/GenBank/DDBJ databases">
        <authorList>
            <person name="Colorado M.A."/>
            <person name="Villamil L.M."/>
            <person name="Melo J.F."/>
            <person name="Rodriguez J.A."/>
            <person name="Ruiz R.Y."/>
        </authorList>
    </citation>
    <scope>NUCLEOTIDE SEQUENCE [LARGE SCALE GENOMIC DNA]</scope>
    <source>
        <strain evidence="3">C33</strain>
    </source>
</reference>
<dbReference type="EMBL" id="JAVIKH010000014">
    <property type="protein sequence ID" value="MDX8336800.1"/>
    <property type="molecule type" value="Genomic_DNA"/>
</dbReference>
<accession>A0ABU4WCB2</accession>
<dbReference type="PANTHER" id="PTHR35813:SF1">
    <property type="entry name" value="INNER MEMBRANE PROTEIN YBAN"/>
    <property type="match status" value="1"/>
</dbReference>
<protein>
    <submittedName>
        <fullName evidence="2">YbaN family protein</fullName>
    </submittedName>
</protein>